<dbReference type="Gene3D" id="3.40.50.1000">
    <property type="entry name" value="HAD superfamily/HAD-like"/>
    <property type="match status" value="1"/>
</dbReference>
<dbReference type="PANTHER" id="PTHR43434">
    <property type="entry name" value="PHOSPHOGLYCOLATE PHOSPHATASE"/>
    <property type="match status" value="1"/>
</dbReference>
<dbReference type="InterPro" id="IPR006439">
    <property type="entry name" value="HAD-SF_hydro_IA"/>
</dbReference>
<evidence type="ECO:0000313" key="1">
    <source>
        <dbReference type="EMBL" id="AVY94764.1"/>
    </source>
</evidence>
<dbReference type="Proteomes" id="UP000244173">
    <property type="component" value="Chromosome"/>
</dbReference>
<reference evidence="1 2" key="1">
    <citation type="submission" date="2018-04" db="EMBL/GenBank/DDBJ databases">
        <title>Denitrifier Microvirgula.</title>
        <authorList>
            <person name="Anderson E."/>
            <person name="Jang J."/>
            <person name="Ishii S."/>
        </authorList>
    </citation>
    <scope>NUCLEOTIDE SEQUENCE [LARGE SCALE GENOMIC DNA]</scope>
    <source>
        <strain evidence="1 2">BE2.4</strain>
    </source>
</reference>
<dbReference type="KEGG" id="maer:DAI18_12470"/>
<dbReference type="AlphaFoldDB" id="A0A2S0PBJ6"/>
<dbReference type="InterPro" id="IPR041492">
    <property type="entry name" value="HAD_2"/>
</dbReference>
<dbReference type="Pfam" id="PF13419">
    <property type="entry name" value="HAD_2"/>
    <property type="match status" value="1"/>
</dbReference>
<protein>
    <submittedName>
        <fullName evidence="1">HAD family hydrolase</fullName>
    </submittedName>
</protein>
<dbReference type="GO" id="GO:0006281">
    <property type="term" value="P:DNA repair"/>
    <property type="evidence" value="ECO:0007669"/>
    <property type="project" value="TreeGrafter"/>
</dbReference>
<dbReference type="SFLD" id="SFLDG01129">
    <property type="entry name" value="C1.5:_HAD__Beta-PGM__Phosphata"/>
    <property type="match status" value="1"/>
</dbReference>
<organism evidence="1 2">
    <name type="scientific">Microvirgula aerodenitrificans</name>
    <dbReference type="NCBI Taxonomy" id="57480"/>
    <lineage>
        <taxon>Bacteria</taxon>
        <taxon>Pseudomonadati</taxon>
        <taxon>Pseudomonadota</taxon>
        <taxon>Betaproteobacteria</taxon>
        <taxon>Neisseriales</taxon>
        <taxon>Aquaspirillaceae</taxon>
        <taxon>Microvirgula</taxon>
    </lineage>
</organism>
<dbReference type="GO" id="GO:0005829">
    <property type="term" value="C:cytosol"/>
    <property type="evidence" value="ECO:0007669"/>
    <property type="project" value="TreeGrafter"/>
</dbReference>
<gene>
    <name evidence="1" type="ORF">DAI18_12470</name>
</gene>
<dbReference type="InterPro" id="IPR050155">
    <property type="entry name" value="HAD-like_hydrolase_sf"/>
</dbReference>
<dbReference type="Gene3D" id="1.10.150.240">
    <property type="entry name" value="Putative phosphatase, domain 2"/>
    <property type="match status" value="1"/>
</dbReference>
<dbReference type="InterPro" id="IPR036412">
    <property type="entry name" value="HAD-like_sf"/>
</dbReference>
<dbReference type="EMBL" id="CP028519">
    <property type="protein sequence ID" value="AVY94764.1"/>
    <property type="molecule type" value="Genomic_DNA"/>
</dbReference>
<dbReference type="SFLD" id="SFLDS00003">
    <property type="entry name" value="Haloacid_Dehalogenase"/>
    <property type="match status" value="1"/>
</dbReference>
<sequence length="219" mass="23542">MVAPPSLLVFDWDGTLMDSTAHITRSIQRACADLGLPVPERERASHVIGLGLRDAMRVACPGLAESDYGGMVEAYKRNYLAGEETVELFPGVREALQAYRQAGYFLAVATGKGRPGLDRALEASGLAGLFDATRTVNECASKPDPEMLDQLTDYFGVERGASLMVGDTTHDLLMAKNARVPGCGLAQGAHPRQQLEAVAPLAVFDDFAGFDTWLTSLPR</sequence>
<name>A0A2S0PBJ6_9NEIS</name>
<dbReference type="GO" id="GO:0008967">
    <property type="term" value="F:phosphoglycolate phosphatase activity"/>
    <property type="evidence" value="ECO:0007669"/>
    <property type="project" value="TreeGrafter"/>
</dbReference>
<dbReference type="SUPFAM" id="SSF56784">
    <property type="entry name" value="HAD-like"/>
    <property type="match status" value="1"/>
</dbReference>
<accession>A0A2S0PBJ6</accession>
<dbReference type="InterPro" id="IPR023198">
    <property type="entry name" value="PGP-like_dom2"/>
</dbReference>
<dbReference type="OrthoDB" id="9782449at2"/>
<dbReference type="STRING" id="1122240.GCA_000620105_01730"/>
<dbReference type="PANTHER" id="PTHR43434:SF24">
    <property type="entry name" value="HYDROLASE-RELATED"/>
    <property type="match status" value="1"/>
</dbReference>
<keyword evidence="2" id="KW-1185">Reference proteome</keyword>
<dbReference type="NCBIfam" id="TIGR01549">
    <property type="entry name" value="HAD-SF-IA-v1"/>
    <property type="match status" value="1"/>
</dbReference>
<dbReference type="InterPro" id="IPR023214">
    <property type="entry name" value="HAD_sf"/>
</dbReference>
<proteinExistence type="predicted"/>
<keyword evidence="1" id="KW-0378">Hydrolase</keyword>
<evidence type="ECO:0000313" key="2">
    <source>
        <dbReference type="Proteomes" id="UP000244173"/>
    </source>
</evidence>